<dbReference type="HOGENOM" id="CLU_097209_0_0_1"/>
<dbReference type="GeneID" id="63699504"/>
<sequence>MLRTISLKRKASFSAFPTPDMTPVVAGPSVTMDDAPHMNSRTRKRFRDDRPEEKIVYENTLRWLYSAQQRQESAIVNTSTEDENESLDSEPLPTPETIDPRQQTLHRFFKPTPPSAPSHTTQQSAGPMQTTNVFLQQYSHNLNSPGVSMGSDDDRSPSSRPMGADTDMDVDMDSGSDQSHEFKGGVAGFRWM</sequence>
<evidence type="ECO:0000256" key="1">
    <source>
        <dbReference type="SAM" id="MobiDB-lite"/>
    </source>
</evidence>
<keyword evidence="3" id="KW-1185">Reference proteome</keyword>
<dbReference type="OrthoDB" id="5336357at2759"/>
<reference evidence="3" key="1">
    <citation type="journal article" date="2014" name="Nat. Commun.">
        <title>Genomic adaptations of the halophilic Dead Sea filamentous fungus Eurotium rubrum.</title>
        <authorList>
            <person name="Kis-Papo T."/>
            <person name="Weig A.R."/>
            <person name="Riley R."/>
            <person name="Persoh D."/>
            <person name="Salamov A."/>
            <person name="Sun H."/>
            <person name="Lipzen A."/>
            <person name="Wasser S.P."/>
            <person name="Rambold G."/>
            <person name="Grigoriev I.V."/>
            <person name="Nevo E."/>
        </authorList>
    </citation>
    <scope>NUCLEOTIDE SEQUENCE [LARGE SCALE GENOMIC DNA]</scope>
    <source>
        <strain evidence="3">CBS 135680</strain>
    </source>
</reference>
<dbReference type="STRING" id="1388766.A0A017SCZ0"/>
<evidence type="ECO:0000313" key="3">
    <source>
        <dbReference type="Proteomes" id="UP000019804"/>
    </source>
</evidence>
<accession>A0A017SCZ0</accession>
<feature type="region of interest" description="Disordered" evidence="1">
    <location>
        <begin position="141"/>
        <end position="192"/>
    </location>
</feature>
<gene>
    <name evidence="2" type="ORF">EURHEDRAFT_456798</name>
</gene>
<dbReference type="EMBL" id="KK088424">
    <property type="protein sequence ID" value="EYE94822.1"/>
    <property type="molecule type" value="Genomic_DNA"/>
</dbReference>
<feature type="region of interest" description="Disordered" evidence="1">
    <location>
        <begin position="74"/>
        <end position="99"/>
    </location>
</feature>
<name>A0A017SCZ0_ASPRC</name>
<dbReference type="AlphaFoldDB" id="A0A017SCZ0"/>
<evidence type="ECO:0000313" key="2">
    <source>
        <dbReference type="EMBL" id="EYE94822.1"/>
    </source>
</evidence>
<dbReference type="RefSeq" id="XP_040638510.1">
    <property type="nucleotide sequence ID" value="XM_040784380.1"/>
</dbReference>
<protein>
    <submittedName>
        <fullName evidence="2">Uncharacterized protein</fullName>
    </submittedName>
</protein>
<feature type="region of interest" description="Disordered" evidence="1">
    <location>
        <begin position="24"/>
        <end position="51"/>
    </location>
</feature>
<proteinExistence type="predicted"/>
<organism evidence="2 3">
    <name type="scientific">Aspergillus ruber (strain CBS 135680)</name>
    <dbReference type="NCBI Taxonomy" id="1388766"/>
    <lineage>
        <taxon>Eukaryota</taxon>
        <taxon>Fungi</taxon>
        <taxon>Dikarya</taxon>
        <taxon>Ascomycota</taxon>
        <taxon>Pezizomycotina</taxon>
        <taxon>Eurotiomycetes</taxon>
        <taxon>Eurotiomycetidae</taxon>
        <taxon>Eurotiales</taxon>
        <taxon>Aspergillaceae</taxon>
        <taxon>Aspergillus</taxon>
        <taxon>Aspergillus subgen. Aspergillus</taxon>
    </lineage>
</organism>
<dbReference type="Proteomes" id="UP000019804">
    <property type="component" value="Unassembled WGS sequence"/>
</dbReference>